<feature type="compositionally biased region" description="Pro residues" evidence="1">
    <location>
        <begin position="39"/>
        <end position="48"/>
    </location>
</feature>
<dbReference type="AlphaFoldDB" id="A0A160DY86"/>
<dbReference type="Proteomes" id="UP000076830">
    <property type="component" value="Chromosome"/>
</dbReference>
<protein>
    <submittedName>
        <fullName evidence="2">Uncharacterized protein</fullName>
    </submittedName>
</protein>
<gene>
    <name evidence="2" type="ORF">I596_3401</name>
</gene>
<dbReference type="EMBL" id="CP015249">
    <property type="protein sequence ID" value="ANB19390.1"/>
    <property type="molecule type" value="Genomic_DNA"/>
</dbReference>
<proteinExistence type="predicted"/>
<feature type="compositionally biased region" description="Basic and acidic residues" evidence="1">
    <location>
        <begin position="1"/>
        <end position="18"/>
    </location>
</feature>
<evidence type="ECO:0000256" key="1">
    <source>
        <dbReference type="SAM" id="MobiDB-lite"/>
    </source>
</evidence>
<evidence type="ECO:0000313" key="3">
    <source>
        <dbReference type="Proteomes" id="UP000076830"/>
    </source>
</evidence>
<accession>A0A160DY86</accession>
<keyword evidence="3" id="KW-1185">Reference proteome</keyword>
<feature type="region of interest" description="Disordered" evidence="1">
    <location>
        <begin position="1"/>
        <end position="48"/>
    </location>
</feature>
<organism evidence="2 3">
    <name type="scientific">Dokdonella koreensis DS-123</name>
    <dbReference type="NCBI Taxonomy" id="1300342"/>
    <lineage>
        <taxon>Bacteria</taxon>
        <taxon>Pseudomonadati</taxon>
        <taxon>Pseudomonadota</taxon>
        <taxon>Gammaproteobacteria</taxon>
        <taxon>Lysobacterales</taxon>
        <taxon>Rhodanobacteraceae</taxon>
        <taxon>Dokdonella</taxon>
    </lineage>
</organism>
<reference evidence="2 3" key="1">
    <citation type="submission" date="2016-04" db="EMBL/GenBank/DDBJ databases">
        <title>Complete genome sequence of Dokdonella koreensis DS-123T.</title>
        <authorList>
            <person name="Kim J.F."/>
            <person name="Lee H."/>
            <person name="Kwak M.-J."/>
        </authorList>
    </citation>
    <scope>NUCLEOTIDE SEQUENCE [LARGE SCALE GENOMIC DNA]</scope>
    <source>
        <strain evidence="2 3">DS-123</strain>
    </source>
</reference>
<sequence>MCMPRIERAGRVETRHDPLGLPGQPALEARQLHGTGRPVPGPPGGPPQ</sequence>
<evidence type="ECO:0000313" key="2">
    <source>
        <dbReference type="EMBL" id="ANB19390.1"/>
    </source>
</evidence>
<dbReference type="KEGG" id="dko:I596_3401"/>
<name>A0A160DY86_9GAMM</name>